<keyword evidence="1" id="KW-0732">Signal</keyword>
<evidence type="ECO:0000256" key="1">
    <source>
        <dbReference type="SAM" id="SignalP"/>
    </source>
</evidence>
<name>L7M8R7_RHIPC</name>
<feature type="signal peptide" evidence="1">
    <location>
        <begin position="1"/>
        <end position="26"/>
    </location>
</feature>
<dbReference type="AlphaFoldDB" id="L7M8R7"/>
<dbReference type="EMBL" id="GACK01004353">
    <property type="protein sequence ID" value="JAA60681.1"/>
    <property type="molecule type" value="mRNA"/>
</dbReference>
<protein>
    <submittedName>
        <fullName evidence="2">Putative group i salivary lipocalin</fullName>
    </submittedName>
</protein>
<organism evidence="2">
    <name type="scientific">Rhipicephalus pulchellus</name>
    <name type="common">Yellow backed tick</name>
    <name type="synonym">Dermacentor pulchellus</name>
    <dbReference type="NCBI Taxonomy" id="72859"/>
    <lineage>
        <taxon>Eukaryota</taxon>
        <taxon>Metazoa</taxon>
        <taxon>Ecdysozoa</taxon>
        <taxon>Arthropoda</taxon>
        <taxon>Chelicerata</taxon>
        <taxon>Arachnida</taxon>
        <taxon>Acari</taxon>
        <taxon>Parasitiformes</taxon>
        <taxon>Ixodida</taxon>
        <taxon>Ixodoidea</taxon>
        <taxon>Ixodidae</taxon>
        <taxon>Rhipicephalinae</taxon>
        <taxon>Rhipicephalus</taxon>
        <taxon>Rhipicephalus</taxon>
    </lineage>
</organism>
<accession>L7M8R7</accession>
<reference evidence="2" key="1">
    <citation type="submission" date="2012-11" db="EMBL/GenBank/DDBJ databases">
        <authorList>
            <person name="Lucero-Rivera Y.E."/>
            <person name="Tovar-Ramirez D."/>
        </authorList>
    </citation>
    <scope>NUCLEOTIDE SEQUENCE</scope>
    <source>
        <tissue evidence="2">Salivary gland</tissue>
    </source>
</reference>
<reference evidence="2" key="2">
    <citation type="journal article" date="2015" name="J. Proteomics">
        <title>Sexual differences in the sialomes of the zebra tick, Rhipicephalus pulchellus.</title>
        <authorList>
            <person name="Tan A.W."/>
            <person name="Francischetti I.M."/>
            <person name="Slovak M."/>
            <person name="Kini R.M."/>
            <person name="Ribeiro J.M."/>
        </authorList>
    </citation>
    <scope>NUCLEOTIDE SEQUENCE</scope>
    <source>
        <tissue evidence="2">Salivary gland</tissue>
    </source>
</reference>
<evidence type="ECO:0000313" key="2">
    <source>
        <dbReference type="EMBL" id="JAA60681.1"/>
    </source>
</evidence>
<proteinExistence type="evidence at transcript level"/>
<feature type="chain" id="PRO_5003981351" evidence="1">
    <location>
        <begin position="27"/>
        <end position="193"/>
    </location>
</feature>
<sequence>MVDVLKITLIAVILTGAGELYDAAEAKMPQPSGCSTETTKQHAFQVFWTNHTEVWTANSTVPYYECEWKELKNMNETGLQIVTHFDTMNTSTLNWTFAENDTMKSELKDGILRRRIVHQKQTCAVFRDAFFWRKTSKRKNAGKGLQYRLVFYDTNEKDPVHDCEKKYYKEIRSLKSYGIYRSYCGSTQVKGSP</sequence>